<keyword evidence="5" id="KW-1185">Reference proteome</keyword>
<sequence>MPNRTAPRLEVRNARPGDVRRILDLIGRVYVGVENYTPGMIRGQINNFPDGQFVAVYEGEIVGYCASSRIDEAVALSPHDWETISGNGYGSRHDATGDWLYGIEMVVAAKQRGLRIGRRLYEARRALVERLELKGIVFAGRMPGFARALSRRRVADPDEYLEKVQAGKVRDTTLGFQLKNGFQPLGILKDYLPEDEQSKGHAVHMVWRNPYVDPEESKRFRVPRGVNGVRLATVQLQARPVKDFDEFLSNIEYFVDVAADYDSDFVVFPELFTLSLLSFETEKLTPAQAIDRLTEHTAPLVEALSTLALAYNVNIIGGSHPTRTDDGDIQNVAYVCLRDGSIHAQEKIHPTPNEAYWWNIKGGDEIGVIQTDCGPIGVLICYDSEFPELARRLVDEGARIIFTPFCTDTRQGYMRVRYCCQARAVENQCYVVMSGNVGNLPGVDNMDIQYAQSCIITPCDFPFARDGIAAEASENIEALTIADVNLDDLTWARAEGTVQNLGDRRFDLYRIDWTRAPQEKPEPSNARVAGSGPKQPGGG</sequence>
<keyword evidence="4" id="KW-0378">Hydrolase</keyword>
<dbReference type="CDD" id="cd04301">
    <property type="entry name" value="NAT_SF"/>
    <property type="match status" value="1"/>
</dbReference>
<dbReference type="CDD" id="cd07574">
    <property type="entry name" value="nitrilase_Rim1_like"/>
    <property type="match status" value="1"/>
</dbReference>
<dbReference type="Proteomes" id="UP000011717">
    <property type="component" value="Unassembled WGS sequence"/>
</dbReference>
<dbReference type="InterPro" id="IPR000182">
    <property type="entry name" value="GNAT_dom"/>
</dbReference>
<dbReference type="InterPro" id="IPR036526">
    <property type="entry name" value="C-N_Hydrolase_sf"/>
</dbReference>
<dbReference type="PROSITE" id="PS50263">
    <property type="entry name" value="CN_HYDROLASE"/>
    <property type="match status" value="1"/>
</dbReference>
<dbReference type="EMBL" id="AMRV01000004">
    <property type="protein sequence ID" value="EMD82942.1"/>
    <property type="molecule type" value="Genomic_DNA"/>
</dbReference>
<protein>
    <submittedName>
        <fullName evidence="4">Carbon-nitrogen hydrolase</fullName>
    </submittedName>
</protein>
<dbReference type="GO" id="GO:0016747">
    <property type="term" value="F:acyltransferase activity, transferring groups other than amino-acyl groups"/>
    <property type="evidence" value="ECO:0007669"/>
    <property type="project" value="InterPro"/>
</dbReference>
<dbReference type="Pfam" id="PF00795">
    <property type="entry name" value="CN_hydrolase"/>
    <property type="match status" value="1"/>
</dbReference>
<dbReference type="Gene3D" id="3.60.110.10">
    <property type="entry name" value="Carbon-nitrogen hydrolase"/>
    <property type="match status" value="1"/>
</dbReference>
<organism evidence="4 5">
    <name type="scientific">Pacificimonas flava</name>
    <dbReference type="NCBI Taxonomy" id="1234595"/>
    <lineage>
        <taxon>Bacteria</taxon>
        <taxon>Pseudomonadati</taxon>
        <taxon>Pseudomonadota</taxon>
        <taxon>Alphaproteobacteria</taxon>
        <taxon>Sphingomonadales</taxon>
        <taxon>Sphingosinicellaceae</taxon>
        <taxon>Pacificimonas</taxon>
    </lineage>
</organism>
<evidence type="ECO:0000259" key="3">
    <source>
        <dbReference type="PROSITE" id="PS51186"/>
    </source>
</evidence>
<dbReference type="SUPFAM" id="SSF55729">
    <property type="entry name" value="Acyl-CoA N-acyltransferases (Nat)"/>
    <property type="match status" value="1"/>
</dbReference>
<dbReference type="AlphaFoldDB" id="M2U4I5"/>
<reference evidence="4 5" key="1">
    <citation type="journal article" date="2013" name="Genome Announc.">
        <title>Draft Genome Sequence of Strain JLT2015T, Belonging to the Family Sphingomonadaceae of the Alphaproteobacteria.</title>
        <authorList>
            <person name="Tang K."/>
            <person name="Liu K."/>
            <person name="Li S."/>
            <person name="Jiao N."/>
        </authorList>
    </citation>
    <scope>NUCLEOTIDE SEQUENCE [LARGE SCALE GENOMIC DNA]</scope>
    <source>
        <strain evidence="4 5">JLT2015</strain>
    </source>
</reference>
<feature type="domain" description="CN hydrolase" evidence="2">
    <location>
        <begin position="229"/>
        <end position="486"/>
    </location>
</feature>
<feature type="domain" description="N-acetyltransferase" evidence="3">
    <location>
        <begin position="9"/>
        <end position="210"/>
    </location>
</feature>
<dbReference type="GO" id="GO:0016787">
    <property type="term" value="F:hydrolase activity"/>
    <property type="evidence" value="ECO:0007669"/>
    <property type="project" value="UniProtKB-KW"/>
</dbReference>
<dbReference type="OrthoDB" id="9811121at2"/>
<feature type="region of interest" description="Disordered" evidence="1">
    <location>
        <begin position="515"/>
        <end position="539"/>
    </location>
</feature>
<evidence type="ECO:0000313" key="5">
    <source>
        <dbReference type="Proteomes" id="UP000011717"/>
    </source>
</evidence>
<dbReference type="InterPro" id="IPR003010">
    <property type="entry name" value="C-N_Hydrolase"/>
</dbReference>
<dbReference type="InterPro" id="IPR016181">
    <property type="entry name" value="Acyl_CoA_acyltransferase"/>
</dbReference>
<dbReference type="PANTHER" id="PTHR23088:SF50">
    <property type="entry name" value="HYDROLASE YHCX"/>
    <property type="match status" value="1"/>
</dbReference>
<evidence type="ECO:0000256" key="1">
    <source>
        <dbReference type="SAM" id="MobiDB-lite"/>
    </source>
</evidence>
<dbReference type="PROSITE" id="PS51186">
    <property type="entry name" value="GNAT"/>
    <property type="match status" value="1"/>
</dbReference>
<dbReference type="Pfam" id="PF00583">
    <property type="entry name" value="Acetyltransf_1"/>
    <property type="match status" value="1"/>
</dbReference>
<dbReference type="RefSeq" id="WP_008601568.1">
    <property type="nucleotide sequence ID" value="NZ_AMRV01000004.1"/>
</dbReference>
<accession>M2U4I5</accession>
<gene>
    <name evidence="4" type="ORF">C725_1540</name>
</gene>
<evidence type="ECO:0000259" key="2">
    <source>
        <dbReference type="PROSITE" id="PS50263"/>
    </source>
</evidence>
<evidence type="ECO:0000313" key="4">
    <source>
        <dbReference type="EMBL" id="EMD82942.1"/>
    </source>
</evidence>
<dbReference type="SUPFAM" id="SSF56317">
    <property type="entry name" value="Carbon-nitrogen hydrolase"/>
    <property type="match status" value="1"/>
</dbReference>
<comment type="caution">
    <text evidence="4">The sequence shown here is derived from an EMBL/GenBank/DDBJ whole genome shotgun (WGS) entry which is preliminary data.</text>
</comment>
<proteinExistence type="predicted"/>
<dbReference type="PATRIC" id="fig|1234595.3.peg.1541"/>
<dbReference type="Gene3D" id="3.40.630.30">
    <property type="match status" value="1"/>
</dbReference>
<name>M2U4I5_9SPHN</name>
<dbReference type="PANTHER" id="PTHR23088">
    <property type="entry name" value="NITRILASE-RELATED"/>
    <property type="match status" value="1"/>
</dbReference>